<comment type="subcellular location">
    <subcellularLocation>
        <location evidence="1">Chromosome</location>
    </subcellularLocation>
</comment>
<name>A0A9P6JU36_9AGAR</name>
<feature type="region of interest" description="Disordered" evidence="5">
    <location>
        <begin position="1"/>
        <end position="25"/>
    </location>
</feature>
<gene>
    <name evidence="6" type="ORF">CPB83DRAFT_844525</name>
</gene>
<dbReference type="GO" id="GO:0003677">
    <property type="term" value="F:DNA binding"/>
    <property type="evidence" value="ECO:0007669"/>
    <property type="project" value="InterPro"/>
</dbReference>
<dbReference type="GO" id="GO:0030527">
    <property type="term" value="F:structural constituent of chromatin"/>
    <property type="evidence" value="ECO:0007669"/>
    <property type="project" value="InterPro"/>
</dbReference>
<feature type="compositionally biased region" description="Polar residues" evidence="5">
    <location>
        <begin position="266"/>
        <end position="279"/>
    </location>
</feature>
<evidence type="ECO:0000256" key="5">
    <source>
        <dbReference type="SAM" id="MobiDB-lite"/>
    </source>
</evidence>
<reference evidence="6" key="1">
    <citation type="submission" date="2020-11" db="EMBL/GenBank/DDBJ databases">
        <authorList>
            <consortium name="DOE Joint Genome Institute"/>
            <person name="Ahrendt S."/>
            <person name="Riley R."/>
            <person name="Andreopoulos W."/>
            <person name="Labutti K."/>
            <person name="Pangilinan J."/>
            <person name="Ruiz-Duenas F.J."/>
            <person name="Barrasa J.M."/>
            <person name="Sanchez-Garcia M."/>
            <person name="Camarero S."/>
            <person name="Miyauchi S."/>
            <person name="Serrano A."/>
            <person name="Linde D."/>
            <person name="Babiker R."/>
            <person name="Drula E."/>
            <person name="Ayuso-Fernandez I."/>
            <person name="Pacheco R."/>
            <person name="Padilla G."/>
            <person name="Ferreira P."/>
            <person name="Barriuso J."/>
            <person name="Kellner H."/>
            <person name="Castanera R."/>
            <person name="Alfaro M."/>
            <person name="Ramirez L."/>
            <person name="Pisabarro A.G."/>
            <person name="Kuo A."/>
            <person name="Tritt A."/>
            <person name="Lipzen A."/>
            <person name="He G."/>
            <person name="Yan M."/>
            <person name="Ng V."/>
            <person name="Cullen D."/>
            <person name="Martin F."/>
            <person name="Rosso M.-N."/>
            <person name="Henrissat B."/>
            <person name="Hibbett D."/>
            <person name="Martinez A.T."/>
            <person name="Grigoriev I.V."/>
        </authorList>
    </citation>
    <scope>NUCLEOTIDE SEQUENCE</scope>
    <source>
        <strain evidence="6">CBS 506.95</strain>
    </source>
</reference>
<evidence type="ECO:0000313" key="7">
    <source>
        <dbReference type="Proteomes" id="UP000807306"/>
    </source>
</evidence>
<dbReference type="Proteomes" id="UP000807306">
    <property type="component" value="Unassembled WGS sequence"/>
</dbReference>
<keyword evidence="7" id="KW-1185">Reference proteome</keyword>
<keyword evidence="2" id="KW-0158">Chromosome</keyword>
<accession>A0A9P6JU36</accession>
<keyword evidence="3" id="KW-0238">DNA-binding</keyword>
<sequence length="287" mass="32621">MASVAATEEPIGQRNKTDGTSENPDLCMRLKSQRAMGLKSQLKAIQDEMKKQTEIVEAELSAMEQEYNDLSNASRQRELGLNTKLTELQARLVQSMEETMTKQTELNKLQERYETLFASHAKCASNAKTLDFRVSLLSRQKASAERDLENAKSEHFSFENFIIAKYQGEKEDLQRKLKQEKGRVLELEKSEEARTRKIDAIEALLYNYLNQPKHPVLQSGEASRSQQTSVSTTPMESRRFRTKQTARKTTGGQPPQKQLAGREPSRTQSTMKMKSSGQTTKKRRLGA</sequence>
<evidence type="ECO:0000313" key="6">
    <source>
        <dbReference type="EMBL" id="KAF9533792.1"/>
    </source>
</evidence>
<proteinExistence type="predicted"/>
<dbReference type="AlphaFoldDB" id="A0A9P6JU36"/>
<dbReference type="PRINTS" id="PR00622">
    <property type="entry name" value="HISTONEH3"/>
</dbReference>
<feature type="region of interest" description="Disordered" evidence="5">
    <location>
        <begin position="216"/>
        <end position="287"/>
    </location>
</feature>
<evidence type="ECO:0000256" key="4">
    <source>
        <dbReference type="SAM" id="Coils"/>
    </source>
</evidence>
<comment type="caution">
    <text evidence="6">The sequence shown here is derived from an EMBL/GenBank/DDBJ whole genome shotgun (WGS) entry which is preliminary data.</text>
</comment>
<keyword evidence="3" id="KW-0544">Nucleosome core</keyword>
<evidence type="ECO:0000256" key="3">
    <source>
        <dbReference type="ARBA" id="ARBA00023269"/>
    </source>
</evidence>
<feature type="compositionally biased region" description="Polar residues" evidence="5">
    <location>
        <begin position="247"/>
        <end position="256"/>
    </location>
</feature>
<dbReference type="EMBL" id="MU157827">
    <property type="protein sequence ID" value="KAF9533792.1"/>
    <property type="molecule type" value="Genomic_DNA"/>
</dbReference>
<feature type="compositionally biased region" description="Polar residues" evidence="5">
    <location>
        <begin position="220"/>
        <end position="235"/>
    </location>
</feature>
<evidence type="ECO:0000256" key="2">
    <source>
        <dbReference type="ARBA" id="ARBA00022454"/>
    </source>
</evidence>
<dbReference type="GO" id="GO:0000786">
    <property type="term" value="C:nucleosome"/>
    <property type="evidence" value="ECO:0007669"/>
    <property type="project" value="UniProtKB-KW"/>
</dbReference>
<feature type="coiled-coil region" evidence="4">
    <location>
        <begin position="134"/>
        <end position="190"/>
    </location>
</feature>
<dbReference type="InterPro" id="IPR000164">
    <property type="entry name" value="Histone_H3/CENP-A"/>
</dbReference>
<organism evidence="6 7">
    <name type="scientific">Crepidotus variabilis</name>
    <dbReference type="NCBI Taxonomy" id="179855"/>
    <lineage>
        <taxon>Eukaryota</taxon>
        <taxon>Fungi</taxon>
        <taxon>Dikarya</taxon>
        <taxon>Basidiomycota</taxon>
        <taxon>Agaricomycotina</taxon>
        <taxon>Agaricomycetes</taxon>
        <taxon>Agaricomycetidae</taxon>
        <taxon>Agaricales</taxon>
        <taxon>Agaricineae</taxon>
        <taxon>Crepidotaceae</taxon>
        <taxon>Crepidotus</taxon>
    </lineage>
</organism>
<feature type="coiled-coil region" evidence="4">
    <location>
        <begin position="35"/>
        <end position="73"/>
    </location>
</feature>
<keyword evidence="4" id="KW-0175">Coiled coil</keyword>
<protein>
    <submittedName>
        <fullName evidence="6">Uncharacterized protein</fullName>
    </submittedName>
</protein>
<evidence type="ECO:0000256" key="1">
    <source>
        <dbReference type="ARBA" id="ARBA00004286"/>
    </source>
</evidence>